<organism evidence="1 2">
    <name type="scientific">Staphylococcus equorum</name>
    <dbReference type="NCBI Taxonomy" id="246432"/>
    <lineage>
        <taxon>Bacteria</taxon>
        <taxon>Bacillati</taxon>
        <taxon>Bacillota</taxon>
        <taxon>Bacilli</taxon>
        <taxon>Bacillales</taxon>
        <taxon>Staphylococcaceae</taxon>
        <taxon>Staphylococcus</taxon>
    </lineage>
</organism>
<comment type="caution">
    <text evidence="1">The sequence shown here is derived from an EMBL/GenBank/DDBJ whole genome shotgun (WGS) entry which is preliminary data.</text>
</comment>
<dbReference type="EMBL" id="LNPX01000004">
    <property type="protein sequence ID" value="OEK58919.1"/>
    <property type="molecule type" value="Genomic_DNA"/>
</dbReference>
<dbReference type="AlphaFoldDB" id="A0AAP7IFW4"/>
<accession>A0AAP7IFW4</accession>
<sequence>MTVIDNIIGKIEAFNEENNLQHGNAETYFEEEQGILTTIEGTNHTTLTVAFSMDDIEEIERNDTFLNVLERNYKTRINDFDVDESFTMMWSHEFGEHNGFTPRIFINILEDDAEHFDNIQYS</sequence>
<protein>
    <submittedName>
        <fullName evidence="1">Uncharacterized protein</fullName>
    </submittedName>
</protein>
<dbReference type="RefSeq" id="WP_069854319.1">
    <property type="nucleotide sequence ID" value="NZ_LNPX01000004.1"/>
</dbReference>
<name>A0AAP7IFW4_9STAP</name>
<gene>
    <name evidence="1" type="ORF">ASS94_00930</name>
</gene>
<dbReference type="Proteomes" id="UP000095464">
    <property type="component" value="Unassembled WGS sequence"/>
</dbReference>
<evidence type="ECO:0000313" key="2">
    <source>
        <dbReference type="Proteomes" id="UP000095464"/>
    </source>
</evidence>
<evidence type="ECO:0000313" key="1">
    <source>
        <dbReference type="EMBL" id="OEK58919.1"/>
    </source>
</evidence>
<proteinExistence type="predicted"/>
<reference evidence="2" key="1">
    <citation type="submission" date="2015-11" db="EMBL/GenBank/DDBJ databases">
        <title>Genomic diversity of Staphylococcus saprophyticus strains from urinary tract infections, animal surfaces, and fermented foods.</title>
        <authorList>
            <person name="Wolfe B.E."/>
        </authorList>
    </citation>
    <scope>NUCLEOTIDE SEQUENCE [LARGE SCALE GENOMIC DNA]</scope>
    <source>
        <strain evidence="2">738_7</strain>
    </source>
</reference>